<keyword evidence="3" id="KW-1185">Reference proteome</keyword>
<feature type="transmembrane region" description="Helical" evidence="2">
    <location>
        <begin position="62"/>
        <end position="84"/>
    </location>
</feature>
<dbReference type="WBParaSite" id="HPBE_0000077001-mRNA-1">
    <property type="protein sequence ID" value="HPBE_0000077001-mRNA-1"/>
    <property type="gene ID" value="HPBE_0000077001"/>
</dbReference>
<evidence type="ECO:0000313" key="4">
    <source>
        <dbReference type="WBParaSite" id="HPBE_0000077001-mRNA-1"/>
    </source>
</evidence>
<reference evidence="4" key="1">
    <citation type="submission" date="2019-09" db="UniProtKB">
        <authorList>
            <consortium name="WormBaseParasite"/>
        </authorList>
    </citation>
    <scope>IDENTIFICATION</scope>
</reference>
<protein>
    <submittedName>
        <fullName evidence="4">Protein eyes shut</fullName>
    </submittedName>
</protein>
<evidence type="ECO:0000256" key="2">
    <source>
        <dbReference type="SAM" id="Phobius"/>
    </source>
</evidence>
<feature type="compositionally biased region" description="Polar residues" evidence="1">
    <location>
        <begin position="403"/>
        <end position="415"/>
    </location>
</feature>
<proteinExistence type="predicted"/>
<feature type="transmembrane region" description="Helical" evidence="2">
    <location>
        <begin position="20"/>
        <end position="41"/>
    </location>
</feature>
<dbReference type="Proteomes" id="UP000050761">
    <property type="component" value="Unassembled WGS sequence"/>
</dbReference>
<sequence>LLDSEIVQEHLLNQPLLCVVLLAFVALSLGTFLFSIIFTACRALGNCGAKRYQAHPTNGRRYSLYLPLLIISWVGLAGATIHLLTSGASYWQQGADDVQNGADRAYPLRAISKRQAQERNVFELFEDSDYDGDFEKVGDTSSQAFVIAQPKSLRNFSTDTKNTLKNRLFKIRNRSDLTTSAPQQTDTFVFELTPSGKTSNGDTNSIADQPFQLIRPSARGDKQRHFVKVMAPLTGTSIGHSGDELVTPEELSNEILLDLKDPEKEDVIPASISTTNATSDSTSALAANNTIEQEGEEIFATAENKSTTDEQQPTTIPYVETSTQEAGQRTLSSHSRELQDLLELSDEASIMVANEWPSGKEELLNMTSSELFNMSSTSTSEETTTSPAEEFATTEISTAMDTEFPTTEPATSSATEGMPTADHNGGTYSRGFHNGTTHSRGSDHRVLHNRGDNDGGIIDGSTFNGGNHSGGDCHNNYCKQHFNYHIRGNYDVHYCNDSKINFHFPIFPRKASVLQQKPQFRQKARIGKAKLWK</sequence>
<keyword evidence="2" id="KW-0472">Membrane</keyword>
<feature type="region of interest" description="Disordered" evidence="1">
    <location>
        <begin position="403"/>
        <end position="446"/>
    </location>
</feature>
<evidence type="ECO:0000256" key="1">
    <source>
        <dbReference type="SAM" id="MobiDB-lite"/>
    </source>
</evidence>
<evidence type="ECO:0000313" key="3">
    <source>
        <dbReference type="Proteomes" id="UP000050761"/>
    </source>
</evidence>
<accession>A0A183F3M8</accession>
<keyword evidence="2" id="KW-0812">Transmembrane</keyword>
<keyword evidence="2" id="KW-1133">Transmembrane helix</keyword>
<name>A0A183F3M8_HELPZ</name>
<dbReference type="AlphaFoldDB" id="A0A183F3M8"/>
<organism evidence="3 4">
    <name type="scientific">Heligmosomoides polygyrus</name>
    <name type="common">Parasitic roundworm</name>
    <dbReference type="NCBI Taxonomy" id="6339"/>
    <lineage>
        <taxon>Eukaryota</taxon>
        <taxon>Metazoa</taxon>
        <taxon>Ecdysozoa</taxon>
        <taxon>Nematoda</taxon>
        <taxon>Chromadorea</taxon>
        <taxon>Rhabditida</taxon>
        <taxon>Rhabditina</taxon>
        <taxon>Rhabditomorpha</taxon>
        <taxon>Strongyloidea</taxon>
        <taxon>Heligmosomidae</taxon>
        <taxon>Heligmosomoides</taxon>
    </lineage>
</organism>